<reference evidence="2" key="1">
    <citation type="submission" date="2019-06" db="EMBL/GenBank/DDBJ databases">
        <authorList>
            <person name="Le Quere A."/>
            <person name="Colella S."/>
        </authorList>
    </citation>
    <scope>NUCLEOTIDE SEQUENCE</scope>
    <source>
        <strain evidence="2">EmedicaeMD41</strain>
    </source>
</reference>
<evidence type="ECO:0008006" key="3">
    <source>
        <dbReference type="Google" id="ProtNLM"/>
    </source>
</evidence>
<protein>
    <recommendedName>
        <fullName evidence="3">DUF995 domain-containing protein</fullName>
    </recommendedName>
</protein>
<dbReference type="RefSeq" id="WP_028053724.1">
    <property type="nucleotide sequence ID" value="NZ_ATYC01000008.1"/>
</dbReference>
<dbReference type="Pfam" id="PF06191">
    <property type="entry name" value="DUF995"/>
    <property type="match status" value="1"/>
</dbReference>
<dbReference type="InterPro" id="IPR009337">
    <property type="entry name" value="DUF995"/>
</dbReference>
<sequence length="204" mass="23095">MSTKFPFVRNEGRSNRYALLGRRLALAILPVALFLFQSPASAEVAVPEEARAMTGVELYMIFRGKSWKWESGAGRMESEGRVFRAWAQPGSGETWAEGRWSVNDRGQLCLSAVWHSKNAAVSDKTCFSHRTLDGTIYQKREPAGDWYVFKHAKRRADDEFNRLVDEDLVDPKLPMVKERLTDQVNQTKDSVRRQVGMNAVGGVQ</sequence>
<feature type="region of interest" description="Disordered" evidence="1">
    <location>
        <begin position="185"/>
        <end position="204"/>
    </location>
</feature>
<evidence type="ECO:0000256" key="1">
    <source>
        <dbReference type="SAM" id="MobiDB-lite"/>
    </source>
</evidence>
<gene>
    <name evidence="2" type="ORF">EMEDMD4_470091</name>
</gene>
<dbReference type="AlphaFoldDB" id="A0A508WZY9"/>
<proteinExistence type="predicted"/>
<accession>A0A508WZY9</accession>
<dbReference type="EMBL" id="CABFNB010000114">
    <property type="protein sequence ID" value="VTZ63039.1"/>
    <property type="molecule type" value="Genomic_DNA"/>
</dbReference>
<name>A0A508WZY9_9HYPH</name>
<evidence type="ECO:0000313" key="2">
    <source>
        <dbReference type="EMBL" id="VTZ63039.1"/>
    </source>
</evidence>
<organism evidence="2">
    <name type="scientific">Sinorhizobium medicae</name>
    <dbReference type="NCBI Taxonomy" id="110321"/>
    <lineage>
        <taxon>Bacteria</taxon>
        <taxon>Pseudomonadati</taxon>
        <taxon>Pseudomonadota</taxon>
        <taxon>Alphaproteobacteria</taxon>
        <taxon>Hyphomicrobiales</taxon>
        <taxon>Rhizobiaceae</taxon>
        <taxon>Sinorhizobium/Ensifer group</taxon>
        <taxon>Sinorhizobium</taxon>
    </lineage>
</organism>
<dbReference type="Proteomes" id="UP000507954">
    <property type="component" value="Unassembled WGS sequence"/>
</dbReference>